<dbReference type="GO" id="GO:0016020">
    <property type="term" value="C:membrane"/>
    <property type="evidence" value="ECO:0007669"/>
    <property type="project" value="TreeGrafter"/>
</dbReference>
<evidence type="ECO:0000259" key="2">
    <source>
        <dbReference type="Pfam" id="PF01757"/>
    </source>
</evidence>
<keyword evidence="3" id="KW-0808">Transferase</keyword>
<dbReference type="PANTHER" id="PTHR23028">
    <property type="entry name" value="ACETYLTRANSFERASE"/>
    <property type="match status" value="1"/>
</dbReference>
<reference evidence="3 4" key="1">
    <citation type="submission" date="2019-09" db="EMBL/GenBank/DDBJ databases">
        <title>Draft genome sequencing and comparative genomics of hatchery-associated Vibrios.</title>
        <authorList>
            <person name="Kehlet-Delgado H."/>
            <person name="Mueller R.S."/>
        </authorList>
    </citation>
    <scope>NUCLEOTIDE SEQUENCE [LARGE SCALE GENOMIC DNA]</scope>
    <source>
        <strain evidence="3 4">99-46-Y</strain>
    </source>
</reference>
<feature type="transmembrane region" description="Helical" evidence="1">
    <location>
        <begin position="46"/>
        <end position="65"/>
    </location>
</feature>
<protein>
    <submittedName>
        <fullName evidence="3">Acyltransferase</fullName>
    </submittedName>
</protein>
<feature type="transmembrane region" description="Helical" evidence="1">
    <location>
        <begin position="233"/>
        <end position="251"/>
    </location>
</feature>
<evidence type="ECO:0000256" key="1">
    <source>
        <dbReference type="SAM" id="Phobius"/>
    </source>
</evidence>
<keyword evidence="1" id="KW-0812">Transmembrane</keyword>
<feature type="transmembrane region" description="Helical" evidence="1">
    <location>
        <begin position="325"/>
        <end position="347"/>
    </location>
</feature>
<proteinExistence type="predicted"/>
<feature type="transmembrane region" description="Helical" evidence="1">
    <location>
        <begin position="257"/>
        <end position="273"/>
    </location>
</feature>
<keyword evidence="1" id="KW-0472">Membrane</keyword>
<feature type="transmembrane region" description="Helical" evidence="1">
    <location>
        <begin position="177"/>
        <end position="195"/>
    </location>
</feature>
<dbReference type="RefSeq" id="WP_171361677.1">
    <property type="nucleotide sequence ID" value="NZ_VTXC01000043.1"/>
</dbReference>
<evidence type="ECO:0000313" key="3">
    <source>
        <dbReference type="EMBL" id="NOH72561.1"/>
    </source>
</evidence>
<dbReference type="PANTHER" id="PTHR23028:SF53">
    <property type="entry name" value="ACYL_TRANSF_3 DOMAIN-CONTAINING PROTEIN"/>
    <property type="match status" value="1"/>
</dbReference>
<dbReference type="GO" id="GO:0000271">
    <property type="term" value="P:polysaccharide biosynthetic process"/>
    <property type="evidence" value="ECO:0007669"/>
    <property type="project" value="TreeGrafter"/>
</dbReference>
<dbReference type="InterPro" id="IPR002656">
    <property type="entry name" value="Acyl_transf_3_dom"/>
</dbReference>
<comment type="caution">
    <text evidence="3">The sequence shown here is derived from an EMBL/GenBank/DDBJ whole genome shotgun (WGS) entry which is preliminary data.</text>
</comment>
<dbReference type="InterPro" id="IPR050879">
    <property type="entry name" value="Acyltransferase_3"/>
</dbReference>
<feature type="transmembrane region" description="Helical" evidence="1">
    <location>
        <begin position="154"/>
        <end position="170"/>
    </location>
</feature>
<feature type="transmembrane region" description="Helical" evidence="1">
    <location>
        <begin position="7"/>
        <end position="26"/>
    </location>
</feature>
<keyword evidence="1" id="KW-1133">Transmembrane helix</keyword>
<feature type="domain" description="Acyltransferase 3" evidence="2">
    <location>
        <begin position="8"/>
        <end position="340"/>
    </location>
</feature>
<keyword evidence="3" id="KW-0012">Acyltransferase</keyword>
<dbReference type="AlphaFoldDB" id="A0A7Y4EFM0"/>
<gene>
    <name evidence="3" type="ORF">F0225_14600</name>
</gene>
<name>A0A7Y4EFM0_9VIBR</name>
<evidence type="ECO:0000313" key="4">
    <source>
        <dbReference type="Proteomes" id="UP000565719"/>
    </source>
</evidence>
<sequence>MIKKHIGALTGIRGVAALWVLLHHLVTQYPLEGKLPHLITNIAEKGWLGVDLFFLLSGFVIAYVHHNDFSNQISFSIWRRFMWLRIARIYPVHLVTTLALIPIFWLASSQFNYQSAVDAFSLPKLLFSLSLTNGMGIGNSIGWNAPSWSVSSEFFAYLCFPFLAASIFRTPLSVRQCISIIGAIFILTISLGWGLTSRQSYFAGWEFVLLRVLSEFVVGMIIFRIYQISKFRTLFPVALVALAVIVLMSLFNTPSRWDWVLIIAFGLLLFSLTDESHFASRWLSSSAAVYLGKISYSVYLCHGVVFMVLNSAFGRLLPDWSGVALLLPILAYVGISLLAAHIIYTFIEVPAQRWLKYGLKN</sequence>
<dbReference type="Proteomes" id="UP000565719">
    <property type="component" value="Unassembled WGS sequence"/>
</dbReference>
<dbReference type="EMBL" id="VTXC01000043">
    <property type="protein sequence ID" value="NOH72561.1"/>
    <property type="molecule type" value="Genomic_DNA"/>
</dbReference>
<organism evidence="3 4">
    <name type="scientific">Vibrio pectenicida</name>
    <dbReference type="NCBI Taxonomy" id="62763"/>
    <lineage>
        <taxon>Bacteria</taxon>
        <taxon>Pseudomonadati</taxon>
        <taxon>Pseudomonadota</taxon>
        <taxon>Gammaproteobacteria</taxon>
        <taxon>Vibrionales</taxon>
        <taxon>Vibrionaceae</taxon>
        <taxon>Vibrio</taxon>
    </lineage>
</organism>
<feature type="transmembrane region" description="Helical" evidence="1">
    <location>
        <begin position="86"/>
        <end position="107"/>
    </location>
</feature>
<feature type="transmembrane region" description="Helical" evidence="1">
    <location>
        <begin position="207"/>
        <end position="226"/>
    </location>
</feature>
<accession>A0A7Y4EFM0</accession>
<feature type="transmembrane region" description="Helical" evidence="1">
    <location>
        <begin position="294"/>
        <end position="313"/>
    </location>
</feature>
<dbReference type="GO" id="GO:0016747">
    <property type="term" value="F:acyltransferase activity, transferring groups other than amino-acyl groups"/>
    <property type="evidence" value="ECO:0007669"/>
    <property type="project" value="InterPro"/>
</dbReference>
<dbReference type="Pfam" id="PF01757">
    <property type="entry name" value="Acyl_transf_3"/>
    <property type="match status" value="1"/>
</dbReference>